<keyword evidence="8" id="KW-1185">Reference proteome</keyword>
<dbReference type="SUPFAM" id="SSF50249">
    <property type="entry name" value="Nucleic acid-binding proteins"/>
    <property type="match status" value="1"/>
</dbReference>
<reference evidence="8" key="1">
    <citation type="journal article" date="2015" name="Microbiology">
        <title>Genome of Methanoregula boonei 6A8 reveals adaptations to oligotrophic peatland environments.</title>
        <authorList>
            <person name="Braeuer S."/>
            <person name="Cadillo-Quiroz H."/>
            <person name="Kyrpides N."/>
            <person name="Woyke T."/>
            <person name="Goodwin L."/>
            <person name="Detter C."/>
            <person name="Podell S."/>
            <person name="Yavitt J.B."/>
            <person name="Zinder S.H."/>
        </authorList>
    </citation>
    <scope>NUCLEOTIDE SEQUENCE [LARGE SCALE GENOMIC DNA]</scope>
    <source>
        <strain evidence="8">DSM 21154 / JCM 14090 / 6A8</strain>
    </source>
</reference>
<keyword evidence="3 4" id="KW-0804">Transcription</keyword>
<dbReference type="SMART" id="SM00316">
    <property type="entry name" value="S1"/>
    <property type="match status" value="1"/>
</dbReference>
<comment type="similarity">
    <text evidence="1 4">Belongs to the eukaryotic RPB7/RPC8 RNA polymerase subunit family.</text>
</comment>
<dbReference type="RefSeq" id="WP_011991255.1">
    <property type="nucleotide sequence ID" value="NC_009712.1"/>
</dbReference>
<comment type="subcellular location">
    <subcellularLocation>
        <location evidence="4">Cytoplasm</location>
    </subcellularLocation>
</comment>
<dbReference type="eggNOG" id="arCOG00675">
    <property type="taxonomic scope" value="Archaea"/>
</dbReference>
<dbReference type="SUPFAM" id="SSF88798">
    <property type="entry name" value="N-terminal, heterodimerisation domain of RBP7 (RpoE)"/>
    <property type="match status" value="1"/>
</dbReference>
<dbReference type="PANTHER" id="PTHR12709:SF4">
    <property type="entry name" value="DNA-DIRECTED RNA POLYMERASE II SUBUNIT RPB7"/>
    <property type="match status" value="1"/>
</dbReference>
<dbReference type="PANTHER" id="PTHR12709">
    <property type="entry name" value="DNA-DIRECTED RNA POLYMERASE II, III"/>
    <property type="match status" value="1"/>
</dbReference>
<dbReference type="EMBL" id="CP000780">
    <property type="protein sequence ID" value="ABS54767.1"/>
    <property type="molecule type" value="Genomic_DNA"/>
</dbReference>
<dbReference type="Pfam" id="PF00575">
    <property type="entry name" value="S1"/>
    <property type="match status" value="1"/>
</dbReference>
<comment type="catalytic activity">
    <reaction evidence="4">
        <text>RNA(n) + a ribonucleoside 5'-triphosphate = RNA(n+1) + diphosphate</text>
        <dbReference type="Rhea" id="RHEA:21248"/>
        <dbReference type="Rhea" id="RHEA-COMP:14527"/>
        <dbReference type="Rhea" id="RHEA-COMP:17342"/>
        <dbReference type="ChEBI" id="CHEBI:33019"/>
        <dbReference type="ChEBI" id="CHEBI:61557"/>
        <dbReference type="ChEBI" id="CHEBI:140395"/>
        <dbReference type="EC" id="2.7.7.6"/>
    </reaction>
</comment>
<name>A7I4V6_METB6</name>
<dbReference type="Gene3D" id="2.40.50.140">
    <property type="entry name" value="Nucleic acid-binding proteins"/>
    <property type="match status" value="1"/>
</dbReference>
<dbReference type="GO" id="GO:0003677">
    <property type="term" value="F:DNA binding"/>
    <property type="evidence" value="ECO:0007669"/>
    <property type="project" value="InterPro"/>
</dbReference>
<dbReference type="HOGENOM" id="CLU_117966_0_0_2"/>
<dbReference type="Gene3D" id="3.30.1490.120">
    <property type="entry name" value="RNA polymerase Rpb7-like, N-terminal domain"/>
    <property type="match status" value="1"/>
</dbReference>
<gene>
    <name evidence="4" type="primary">rpo7</name>
    <name evidence="4" type="synonym">rpoE</name>
    <name evidence="7" type="ordered locus">Mboo_0245</name>
</gene>
<dbReference type="NCBIfam" id="TIGR00448">
    <property type="entry name" value="rpoE"/>
    <property type="match status" value="1"/>
</dbReference>
<evidence type="ECO:0000313" key="8">
    <source>
        <dbReference type="Proteomes" id="UP000002408"/>
    </source>
</evidence>
<dbReference type="PROSITE" id="PS50126">
    <property type="entry name" value="S1"/>
    <property type="match status" value="1"/>
</dbReference>
<proteinExistence type="inferred from homology"/>
<comment type="domain">
    <text evidence="4">Forms 2 domains with an elongated structure; Rpo4 packs into the hinge region between the 2 domains.</text>
</comment>
<comment type="subunit">
    <text evidence="4">Part of the RNA polymerase complex. Forms a stalk with Rpo4 that extends from the main structure.</text>
</comment>
<dbReference type="GO" id="GO:0005737">
    <property type="term" value="C:cytoplasm"/>
    <property type="evidence" value="ECO:0007669"/>
    <property type="project" value="UniProtKB-SubCell"/>
</dbReference>
<dbReference type="GO" id="GO:0006352">
    <property type="term" value="P:DNA-templated transcription initiation"/>
    <property type="evidence" value="ECO:0007669"/>
    <property type="project" value="InterPro"/>
</dbReference>
<dbReference type="GO" id="GO:0000428">
    <property type="term" value="C:DNA-directed RNA polymerase complex"/>
    <property type="evidence" value="ECO:0007669"/>
    <property type="project" value="UniProtKB-KW"/>
</dbReference>
<dbReference type="Proteomes" id="UP000002408">
    <property type="component" value="Chromosome"/>
</dbReference>
<accession>A7I4V6</accession>
<dbReference type="HAMAP" id="MF_00865">
    <property type="entry name" value="RNApol_arch_Rpo7"/>
    <property type="match status" value="1"/>
</dbReference>
<dbReference type="STRING" id="456442.Mboo_0245"/>
<keyword evidence="4" id="KW-0963">Cytoplasm</keyword>
<dbReference type="InterPro" id="IPR036898">
    <property type="entry name" value="RNA_pol_Rpb7-like_N_sf"/>
</dbReference>
<evidence type="ECO:0000256" key="3">
    <source>
        <dbReference type="ARBA" id="ARBA00023163"/>
    </source>
</evidence>
<evidence type="ECO:0000256" key="1">
    <source>
        <dbReference type="ARBA" id="ARBA00009307"/>
    </source>
</evidence>
<feature type="domain" description="S1 motif" evidence="6">
    <location>
        <begin position="82"/>
        <end position="166"/>
    </location>
</feature>
<dbReference type="InterPro" id="IPR046399">
    <property type="entry name" value="RNApol_Rpo7"/>
</dbReference>
<keyword evidence="2 4" id="KW-0240">DNA-directed RNA polymerase</keyword>
<evidence type="ECO:0000256" key="5">
    <source>
        <dbReference type="SAM" id="MobiDB-lite"/>
    </source>
</evidence>
<protein>
    <recommendedName>
        <fullName evidence="4">DNA-directed RNA polymerase subunit Rpo7</fullName>
        <ecNumber evidence="4">2.7.7.6</ecNumber>
    </recommendedName>
    <alternativeName>
        <fullName evidence="4">DNA-directed RNA polymerase subunit E</fullName>
    </alternativeName>
</protein>
<organism evidence="7 8">
    <name type="scientific">Methanoregula boonei (strain DSM 21154 / JCM 14090 / 6A8)</name>
    <dbReference type="NCBI Taxonomy" id="456442"/>
    <lineage>
        <taxon>Archaea</taxon>
        <taxon>Methanobacteriati</taxon>
        <taxon>Methanobacteriota</taxon>
        <taxon>Stenosarchaea group</taxon>
        <taxon>Methanomicrobia</taxon>
        <taxon>Methanomicrobiales</taxon>
        <taxon>Methanoregulaceae</taxon>
        <taxon>Methanoregula</taxon>
    </lineage>
</organism>
<dbReference type="GeneID" id="5410560"/>
<evidence type="ECO:0000313" key="7">
    <source>
        <dbReference type="EMBL" id="ABS54767.1"/>
    </source>
</evidence>
<keyword evidence="4" id="KW-0548">Nucleotidyltransferase</keyword>
<dbReference type="InterPro" id="IPR005576">
    <property type="entry name" value="Rpb7-like_N"/>
</dbReference>
<dbReference type="NCBIfam" id="NF006333">
    <property type="entry name" value="PRK08563.1"/>
    <property type="match status" value="1"/>
</dbReference>
<dbReference type="InterPro" id="IPR012340">
    <property type="entry name" value="NA-bd_OB-fold"/>
</dbReference>
<evidence type="ECO:0000256" key="2">
    <source>
        <dbReference type="ARBA" id="ARBA00022478"/>
    </source>
</evidence>
<dbReference type="AlphaFoldDB" id="A7I4V6"/>
<evidence type="ECO:0000259" key="6">
    <source>
        <dbReference type="PROSITE" id="PS50126"/>
    </source>
</evidence>
<dbReference type="InterPro" id="IPR045113">
    <property type="entry name" value="Rpb7-like"/>
</dbReference>
<dbReference type="CDD" id="cd04331">
    <property type="entry name" value="RNAP_E_N"/>
    <property type="match status" value="1"/>
</dbReference>
<feature type="region of interest" description="Disordered" evidence="5">
    <location>
        <begin position="185"/>
        <end position="213"/>
    </location>
</feature>
<dbReference type="InterPro" id="IPR003029">
    <property type="entry name" value="S1_domain"/>
</dbReference>
<keyword evidence="4" id="KW-0808">Transferase</keyword>
<comment type="function">
    <text evidence="4">DNA-dependent RNA polymerase (RNAP) catalyzes the transcription of DNA into RNA using the four ribonucleoside triphosphates as substrates.</text>
</comment>
<dbReference type="KEGG" id="mbn:Mboo_0245"/>
<dbReference type="OrthoDB" id="7927at2157"/>
<dbReference type="InterPro" id="IPR004519">
    <property type="entry name" value="RNAP_E/RPC8"/>
</dbReference>
<evidence type="ECO:0000256" key="4">
    <source>
        <dbReference type="HAMAP-Rule" id="MF_00865"/>
    </source>
</evidence>
<dbReference type="Pfam" id="PF03876">
    <property type="entry name" value="SHS2_Rpb7-N"/>
    <property type="match status" value="1"/>
</dbReference>
<dbReference type="GO" id="GO:0003899">
    <property type="term" value="F:DNA-directed RNA polymerase activity"/>
    <property type="evidence" value="ECO:0007669"/>
    <property type="project" value="UniProtKB-UniRule"/>
</dbReference>
<feature type="compositionally biased region" description="Basic residues" evidence="5">
    <location>
        <begin position="203"/>
        <end position="213"/>
    </location>
</feature>
<sequence length="213" mass="23657">MYYKMTLEDKVRVPPNRLGEKLDKVILEVLQEQLEGSIDKELGVFIAVTKVEHVGEGEIVPGDGGVYYDVKFEGLVLRLALQEVIEGIVVETTSFGAFISLGPIDAMLHVSQISDEYINFDEKNARLICQDSKRYIGVGDTVRVRVVTLSLNEREPRDSKIGLTMRQAGLGTTLWLEEEIEKEKERAAGGAAAAPKERAEKAKGKRKEHAADE</sequence>
<dbReference type="CDD" id="cd04460">
    <property type="entry name" value="S1_RpoE"/>
    <property type="match status" value="1"/>
</dbReference>
<dbReference type="EC" id="2.7.7.6" evidence="4"/>